<protein>
    <submittedName>
        <fullName evidence="1">Uncharacterized protein</fullName>
    </submittedName>
</protein>
<reference evidence="1" key="1">
    <citation type="submission" date="2021-01" db="EMBL/GenBank/DDBJ databases">
        <authorList>
            <consortium name="Genoscope - CEA"/>
            <person name="William W."/>
        </authorList>
    </citation>
    <scope>NUCLEOTIDE SEQUENCE</scope>
</reference>
<sequence length="69" mass="8553">MRAMYKRFFLITRQDLFKYHIKNEKYQDENKLIIKKEKKRLKQPKKKKAKEIQKQKAQAQLLELRGKAF</sequence>
<dbReference type="EMBL" id="CAJJDN010000004">
    <property type="protein sequence ID" value="CAD8049260.1"/>
    <property type="molecule type" value="Genomic_DNA"/>
</dbReference>
<evidence type="ECO:0000313" key="2">
    <source>
        <dbReference type="Proteomes" id="UP000692954"/>
    </source>
</evidence>
<evidence type="ECO:0000313" key="1">
    <source>
        <dbReference type="EMBL" id="CAD8049260.1"/>
    </source>
</evidence>
<gene>
    <name evidence="1" type="ORF">PSON_ATCC_30995.1.T0040001</name>
</gene>
<name>A0A8S1K156_9CILI</name>
<comment type="caution">
    <text evidence="1">The sequence shown here is derived from an EMBL/GenBank/DDBJ whole genome shotgun (WGS) entry which is preliminary data.</text>
</comment>
<accession>A0A8S1K156</accession>
<dbReference type="AlphaFoldDB" id="A0A8S1K156"/>
<proteinExistence type="predicted"/>
<organism evidence="1 2">
    <name type="scientific">Paramecium sonneborni</name>
    <dbReference type="NCBI Taxonomy" id="65129"/>
    <lineage>
        <taxon>Eukaryota</taxon>
        <taxon>Sar</taxon>
        <taxon>Alveolata</taxon>
        <taxon>Ciliophora</taxon>
        <taxon>Intramacronucleata</taxon>
        <taxon>Oligohymenophorea</taxon>
        <taxon>Peniculida</taxon>
        <taxon>Parameciidae</taxon>
        <taxon>Paramecium</taxon>
    </lineage>
</organism>
<keyword evidence="2" id="KW-1185">Reference proteome</keyword>
<dbReference type="Proteomes" id="UP000692954">
    <property type="component" value="Unassembled WGS sequence"/>
</dbReference>